<gene>
    <name evidence="3" type="ORF">Cgig2_023349</name>
</gene>
<evidence type="ECO:0000313" key="3">
    <source>
        <dbReference type="EMBL" id="KAJ8427640.1"/>
    </source>
</evidence>
<keyword evidence="1" id="KW-0862">Zinc</keyword>
<organism evidence="3 4">
    <name type="scientific">Carnegiea gigantea</name>
    <dbReference type="NCBI Taxonomy" id="171969"/>
    <lineage>
        <taxon>Eukaryota</taxon>
        <taxon>Viridiplantae</taxon>
        <taxon>Streptophyta</taxon>
        <taxon>Embryophyta</taxon>
        <taxon>Tracheophyta</taxon>
        <taxon>Spermatophyta</taxon>
        <taxon>Magnoliopsida</taxon>
        <taxon>eudicotyledons</taxon>
        <taxon>Gunneridae</taxon>
        <taxon>Pentapetalae</taxon>
        <taxon>Caryophyllales</taxon>
        <taxon>Cactineae</taxon>
        <taxon>Cactaceae</taxon>
        <taxon>Cactoideae</taxon>
        <taxon>Echinocereeae</taxon>
        <taxon>Carnegiea</taxon>
    </lineage>
</organism>
<dbReference type="InterPro" id="IPR001878">
    <property type="entry name" value="Znf_CCHC"/>
</dbReference>
<sequence length="158" mass="18005">MAAVIMREIESTTRIYKIHCSFIHQMTRPDLVKERTSMDQLNKNVYAKKQNKVPVSEYYTQMRGIWEELDSMSELPEMRCASCGNRGHQKNKCWQIIGYPSWHPRSRKFPQKRCGRGLGGGGAGGVTMAAIITVNMPSPQWCELKLNAISRSDVLLTL</sequence>
<protein>
    <recommendedName>
        <fullName evidence="2">CCHC-type domain-containing protein</fullName>
    </recommendedName>
</protein>
<accession>A0A9Q1JP44</accession>
<dbReference type="GO" id="GO:0008270">
    <property type="term" value="F:zinc ion binding"/>
    <property type="evidence" value="ECO:0007669"/>
    <property type="project" value="UniProtKB-KW"/>
</dbReference>
<reference evidence="3" key="1">
    <citation type="submission" date="2022-04" db="EMBL/GenBank/DDBJ databases">
        <title>Carnegiea gigantea Genome sequencing and assembly v2.</title>
        <authorList>
            <person name="Copetti D."/>
            <person name="Sanderson M.J."/>
            <person name="Burquez A."/>
            <person name="Wojciechowski M.F."/>
        </authorList>
    </citation>
    <scope>NUCLEOTIDE SEQUENCE</scope>
    <source>
        <strain evidence="3">SGP5-SGP5p</strain>
        <tissue evidence="3">Aerial part</tissue>
    </source>
</reference>
<dbReference type="PANTHER" id="PTHR34222:SF97">
    <property type="entry name" value="CATALYTIC REGION, PUTATIVE-RELATED"/>
    <property type="match status" value="1"/>
</dbReference>
<keyword evidence="1" id="KW-0479">Metal-binding</keyword>
<dbReference type="Proteomes" id="UP001153076">
    <property type="component" value="Unassembled WGS sequence"/>
</dbReference>
<keyword evidence="1" id="KW-0863">Zinc-finger</keyword>
<dbReference type="OrthoDB" id="1748863at2759"/>
<dbReference type="PANTHER" id="PTHR34222">
    <property type="entry name" value="GAG_PRE-INTEGRS DOMAIN-CONTAINING PROTEIN"/>
    <property type="match status" value="1"/>
</dbReference>
<dbReference type="EMBL" id="JAKOGI010001121">
    <property type="protein sequence ID" value="KAJ8427640.1"/>
    <property type="molecule type" value="Genomic_DNA"/>
</dbReference>
<dbReference type="PROSITE" id="PS50158">
    <property type="entry name" value="ZF_CCHC"/>
    <property type="match status" value="1"/>
</dbReference>
<evidence type="ECO:0000256" key="1">
    <source>
        <dbReference type="PROSITE-ProRule" id="PRU00047"/>
    </source>
</evidence>
<dbReference type="AlphaFoldDB" id="A0A9Q1JP44"/>
<keyword evidence="4" id="KW-1185">Reference proteome</keyword>
<evidence type="ECO:0000259" key="2">
    <source>
        <dbReference type="PROSITE" id="PS50158"/>
    </source>
</evidence>
<dbReference type="GO" id="GO:0003676">
    <property type="term" value="F:nucleic acid binding"/>
    <property type="evidence" value="ECO:0007669"/>
    <property type="project" value="InterPro"/>
</dbReference>
<evidence type="ECO:0000313" key="4">
    <source>
        <dbReference type="Proteomes" id="UP001153076"/>
    </source>
</evidence>
<comment type="caution">
    <text evidence="3">The sequence shown here is derived from an EMBL/GenBank/DDBJ whole genome shotgun (WGS) entry which is preliminary data.</text>
</comment>
<feature type="domain" description="CCHC-type" evidence="2">
    <location>
        <begin position="79"/>
        <end position="93"/>
    </location>
</feature>
<name>A0A9Q1JP44_9CARY</name>
<proteinExistence type="predicted"/>